<dbReference type="Gene3D" id="6.10.110.10">
    <property type="match status" value="1"/>
</dbReference>
<name>A0A8H6Y4U1_9AGAR</name>
<dbReference type="OrthoDB" id="440424at2759"/>
<gene>
    <name evidence="1" type="ORF">MVEN_01208500</name>
</gene>
<accession>A0A8H6Y4U1</accession>
<evidence type="ECO:0000313" key="1">
    <source>
        <dbReference type="EMBL" id="KAF7352439.1"/>
    </source>
</evidence>
<comment type="caution">
    <text evidence="1">The sequence shown here is derived from an EMBL/GenBank/DDBJ whole genome shotgun (WGS) entry which is preliminary data.</text>
</comment>
<dbReference type="AlphaFoldDB" id="A0A8H6Y4U1"/>
<proteinExistence type="predicted"/>
<protein>
    <submittedName>
        <fullName evidence="1">Uncharacterized protein</fullName>
    </submittedName>
</protein>
<evidence type="ECO:0000313" key="2">
    <source>
        <dbReference type="Proteomes" id="UP000620124"/>
    </source>
</evidence>
<dbReference type="InterPro" id="IPR038213">
    <property type="entry name" value="IFI6/IFI27-like_sf"/>
</dbReference>
<dbReference type="Proteomes" id="UP000620124">
    <property type="component" value="Unassembled WGS sequence"/>
</dbReference>
<keyword evidence="2" id="KW-1185">Reference proteome</keyword>
<dbReference type="EMBL" id="JACAZI010000009">
    <property type="protein sequence ID" value="KAF7352439.1"/>
    <property type="molecule type" value="Genomic_DNA"/>
</dbReference>
<organism evidence="1 2">
    <name type="scientific">Mycena venus</name>
    <dbReference type="NCBI Taxonomy" id="2733690"/>
    <lineage>
        <taxon>Eukaryota</taxon>
        <taxon>Fungi</taxon>
        <taxon>Dikarya</taxon>
        <taxon>Basidiomycota</taxon>
        <taxon>Agaricomycotina</taxon>
        <taxon>Agaricomycetes</taxon>
        <taxon>Agaricomycetidae</taxon>
        <taxon>Agaricales</taxon>
        <taxon>Marasmiineae</taxon>
        <taxon>Mycenaceae</taxon>
        <taxon>Mycena</taxon>
    </lineage>
</organism>
<sequence length="306" mass="33898">MRANMEPSYVSKSAVFNTKEVDLDTELFWKRARELGETVQRYGEELMEEAASHSKDVRNKIRELKDRMNVIVHGVTALHELQAATIKKRTRRSGDTGDKSLVAMNDMAGDLERAFEKVFEELKVLFPAPEKALGHEERQKVVAVALEKAGAALTTVCTRHGMDEERVAAHWETIRAAIEKLVVLLGDLVEQHPLMFETLLITFTVMLIPEYWVLRPLLRIFGFGPIGPVKGTAASWAQRVFYGAAVSKGSWFAYLEKAAMTLKAPGWWGWVGGLFGIGLGEGSLRAAGGANETVVASASVVYSFLM</sequence>
<reference evidence="1" key="1">
    <citation type="submission" date="2020-05" db="EMBL/GenBank/DDBJ databases">
        <title>Mycena genomes resolve the evolution of fungal bioluminescence.</title>
        <authorList>
            <person name="Tsai I.J."/>
        </authorList>
    </citation>
    <scope>NUCLEOTIDE SEQUENCE</scope>
    <source>
        <strain evidence="1">CCC161011</strain>
    </source>
</reference>